<comment type="caution">
    <text evidence="1">The sequence shown here is derived from an EMBL/GenBank/DDBJ whole genome shotgun (WGS) entry which is preliminary data.</text>
</comment>
<proteinExistence type="predicted"/>
<evidence type="ECO:0000313" key="2">
    <source>
        <dbReference type="Proteomes" id="UP000701341"/>
    </source>
</evidence>
<sequence length="105" mass="12368">MSDLRDPKLYLIALQLVYNRIRGVETLHLGTSIHIAYDEVSEEHQRRIGLDLGPDNQKDLDDEELKEKIRSRTIQPLPLDECQVLDIRHYNQKDLDEERFKAKSI</sequence>
<reference evidence="1" key="1">
    <citation type="submission" date="2020-02" db="EMBL/GenBank/DDBJ databases">
        <authorList>
            <person name="Lichtner F.J."/>
        </authorList>
    </citation>
    <scope>NUCLEOTIDE SEQUENCE</scope>
    <source>
        <strain evidence="1">G10</strain>
    </source>
</reference>
<keyword evidence="2" id="KW-1185">Reference proteome</keyword>
<accession>A0A9P5GJ32</accession>
<organism evidence="1 2">
    <name type="scientific">Penicillium crustosum</name>
    <name type="common">Blue mold fungus</name>
    <dbReference type="NCBI Taxonomy" id="36656"/>
    <lineage>
        <taxon>Eukaryota</taxon>
        <taxon>Fungi</taxon>
        <taxon>Dikarya</taxon>
        <taxon>Ascomycota</taxon>
        <taxon>Pezizomycotina</taxon>
        <taxon>Eurotiomycetes</taxon>
        <taxon>Eurotiomycetidae</taxon>
        <taxon>Eurotiales</taxon>
        <taxon>Aspergillaceae</taxon>
        <taxon>Penicillium</taxon>
    </lineage>
</organism>
<dbReference type="AlphaFoldDB" id="A0A9P5GJ32"/>
<protein>
    <submittedName>
        <fullName evidence="1">Uncharacterized protein</fullName>
    </submittedName>
</protein>
<dbReference type="Proteomes" id="UP000701341">
    <property type="component" value="Unassembled WGS sequence"/>
</dbReference>
<evidence type="ECO:0000313" key="1">
    <source>
        <dbReference type="EMBL" id="KAF7519735.1"/>
    </source>
</evidence>
<name>A0A9P5GJ32_PENCR</name>
<dbReference type="EMBL" id="JAAOZQ010000082">
    <property type="protein sequence ID" value="KAF7519735.1"/>
    <property type="molecule type" value="Genomic_DNA"/>
</dbReference>
<gene>
    <name evidence="1" type="ORF">PCG10_009778</name>
</gene>